<evidence type="ECO:0000313" key="3">
    <source>
        <dbReference type="Proteomes" id="UP000886595"/>
    </source>
</evidence>
<evidence type="ECO:0008006" key="4">
    <source>
        <dbReference type="Google" id="ProtNLM"/>
    </source>
</evidence>
<dbReference type="Proteomes" id="UP000886595">
    <property type="component" value="Unassembled WGS sequence"/>
</dbReference>
<evidence type="ECO:0000256" key="1">
    <source>
        <dbReference type="SAM" id="SignalP"/>
    </source>
</evidence>
<protein>
    <recommendedName>
        <fullName evidence="4">Transmembrane protein</fullName>
    </recommendedName>
</protein>
<comment type="caution">
    <text evidence="2">The sequence shown here is derived from an EMBL/GenBank/DDBJ whole genome shotgun (WGS) entry which is preliminary data.</text>
</comment>
<reference evidence="2 3" key="1">
    <citation type="submission" date="2020-02" db="EMBL/GenBank/DDBJ databases">
        <authorList>
            <person name="Ma Q."/>
            <person name="Huang Y."/>
            <person name="Song X."/>
            <person name="Pei D."/>
        </authorList>
    </citation>
    <scope>NUCLEOTIDE SEQUENCE [LARGE SCALE GENOMIC DNA]</scope>
    <source>
        <strain evidence="2">Sxm20200214</strain>
        <tissue evidence="2">Leaf</tissue>
    </source>
</reference>
<keyword evidence="3" id="KW-1185">Reference proteome</keyword>
<organism evidence="2 3">
    <name type="scientific">Brassica carinata</name>
    <name type="common">Ethiopian mustard</name>
    <name type="synonym">Abyssinian cabbage</name>
    <dbReference type="NCBI Taxonomy" id="52824"/>
    <lineage>
        <taxon>Eukaryota</taxon>
        <taxon>Viridiplantae</taxon>
        <taxon>Streptophyta</taxon>
        <taxon>Embryophyta</taxon>
        <taxon>Tracheophyta</taxon>
        <taxon>Spermatophyta</taxon>
        <taxon>Magnoliopsida</taxon>
        <taxon>eudicotyledons</taxon>
        <taxon>Gunneridae</taxon>
        <taxon>Pentapetalae</taxon>
        <taxon>rosids</taxon>
        <taxon>malvids</taxon>
        <taxon>Brassicales</taxon>
        <taxon>Brassicaceae</taxon>
        <taxon>Brassiceae</taxon>
        <taxon>Brassica</taxon>
    </lineage>
</organism>
<dbReference type="OrthoDB" id="1113555at2759"/>
<feature type="signal peptide" evidence="1">
    <location>
        <begin position="1"/>
        <end position="20"/>
    </location>
</feature>
<keyword evidence="1" id="KW-0732">Signal</keyword>
<accession>A0A8X8BAK4</accession>
<evidence type="ECO:0000313" key="2">
    <source>
        <dbReference type="EMBL" id="KAG2328150.1"/>
    </source>
</evidence>
<dbReference type="EMBL" id="JAAMPC010000002">
    <property type="protein sequence ID" value="KAG2328150.1"/>
    <property type="molecule type" value="Genomic_DNA"/>
</dbReference>
<name>A0A8X8BAK4_BRACI</name>
<sequence length="138" mass="15659">MANWSAIVLIMMVMISAAVAVEAKKKKDWIKCFRKCSKSCKPNDGNCFERCKVKCGGPNPPHGPGGPPPSPSFPRTLYEMAYVEVRGRKKKDKEKVYIKSLYSLNFFSKSNKNINNIIVSNFCFRGLYKSQKVNRTIE</sequence>
<dbReference type="AlphaFoldDB" id="A0A8X8BAK4"/>
<gene>
    <name evidence="2" type="ORF">Bca52824_010878</name>
</gene>
<feature type="chain" id="PRO_5036448448" description="Transmembrane protein" evidence="1">
    <location>
        <begin position="21"/>
        <end position="138"/>
    </location>
</feature>
<proteinExistence type="predicted"/>